<dbReference type="Proteomes" id="UP000197446">
    <property type="component" value="Unassembled WGS sequence"/>
</dbReference>
<gene>
    <name evidence="1" type="ORF">CDO81_10060</name>
</gene>
<protein>
    <recommendedName>
        <fullName evidence="3">DUF2846 domain-containing protein</fullName>
    </recommendedName>
</protein>
<evidence type="ECO:0000313" key="2">
    <source>
        <dbReference type="Proteomes" id="UP000197446"/>
    </source>
</evidence>
<comment type="caution">
    <text evidence="1">The sequence shown here is derived from an EMBL/GenBank/DDBJ whole genome shotgun (WGS) entry which is preliminary data.</text>
</comment>
<dbReference type="AlphaFoldDB" id="A0A254NFA4"/>
<sequence>MCRTCITGTTTEDAAVRQQQRSSLILISVVVALGGCAAASTRSVQPDGVYCYRIGKSYRPQLTCTNSAVPSDALEAEAKRFAADPGVATLYLVRNRWADTRNVLPVQIGQDGRVDTIPRSLARIRLPPGSHRLSFDWQGQGQVQTVELRAGEVRFLEIDGSLWAWGSSYGWADGDTEGARSRALKSKLIADLRLH</sequence>
<accession>A0A254NFA4</accession>
<evidence type="ECO:0008006" key="3">
    <source>
        <dbReference type="Google" id="ProtNLM"/>
    </source>
</evidence>
<evidence type="ECO:0000313" key="1">
    <source>
        <dbReference type="EMBL" id="OWR04058.1"/>
    </source>
</evidence>
<dbReference type="EMBL" id="NISI01000003">
    <property type="protein sequence ID" value="OWR04058.1"/>
    <property type="molecule type" value="Genomic_DNA"/>
</dbReference>
<reference evidence="1 2" key="1">
    <citation type="journal article" date="2007" name="Int. J. Syst. Evol. Microbiol.">
        <title>Description of Pelomonas aquatica sp. nov. and Pelomonas puraquae sp. nov., isolated from industrial and haemodialysis water.</title>
        <authorList>
            <person name="Gomila M."/>
            <person name="Bowien B."/>
            <person name="Falsen E."/>
            <person name="Moore E.R."/>
            <person name="Lalucat J."/>
        </authorList>
    </citation>
    <scope>NUCLEOTIDE SEQUENCE [LARGE SCALE GENOMIC DNA]</scope>
    <source>
        <strain evidence="1 2">CCUG 52769</strain>
    </source>
</reference>
<name>A0A254NFA4_9BURK</name>
<proteinExistence type="predicted"/>
<organism evidence="1 2">
    <name type="scientific">Roseateles puraquae</name>
    <dbReference type="NCBI Taxonomy" id="431059"/>
    <lineage>
        <taxon>Bacteria</taxon>
        <taxon>Pseudomonadati</taxon>
        <taxon>Pseudomonadota</taxon>
        <taxon>Betaproteobacteria</taxon>
        <taxon>Burkholderiales</taxon>
        <taxon>Sphaerotilaceae</taxon>
        <taxon>Roseateles</taxon>
    </lineage>
</organism>
<keyword evidence="2" id="KW-1185">Reference proteome</keyword>